<dbReference type="Gene3D" id="3.40.50.2300">
    <property type="match status" value="1"/>
</dbReference>
<dbReference type="SMART" id="SM00387">
    <property type="entry name" value="HATPase_c"/>
    <property type="match status" value="1"/>
</dbReference>
<name>A0A1D9G1I3_MOOP1</name>
<keyword evidence="6" id="KW-0418">Kinase</keyword>
<feature type="domain" description="Histidine kinase" evidence="13">
    <location>
        <begin position="440"/>
        <end position="658"/>
    </location>
</feature>
<sequence>MFSWKRAQIPLCLGAFLISVLISLLTIAPSQAQSQASKTLPPLEITQGWHYLWGDVSINNLRNAKGCTKVEIANGNPCWQPFSFPERLWKSQQDQQQNNVWLGVRLPDGKWQSPTLYLGAVPNILEAYLDQQLIYTRLSPNSLPPANGEGYQWPIVPLDSNFSGKSLFINVYVGGDKSIYIGFFDRIVIGSKFNVIRCLFKDEISTVLGCIFILIGLWFSLTCLFRSQDKRLILAFGLLAIAGGVYNISQSTIIPLLFKDSMNWEYTRYTAFCFLPILTLIGFEQIFGSGYFSIIQRLWQIHIIYSVISLGLIFIYKSSWFYERYIDHYLLLASTIILLLHAIPIAITKKNYYAKLFSFGLSILAIAGMHDILVYRFELENWYQRFYPWGMLLFILSLALILERRFAETRRLLQEYNQKLETKNAALQEMDQLKNEFLANTSHELKTPLNGIIGIAESLIDGATGELSQPTSSNLSLIVSSGKRLTQLVNDLLDFSALKHKQINLRIKPVGMREITEVVLLLSRPLVGNKKLQLINQVSSSIPPVDADENRLQQILYNLVGNAIKFTERGTIKVSAEVVNYYLKITVYDTGIGIPPDKLDRIFEAFEQGDGSINRKYGGVGLGLAVTKKLVQLHGGDIDVESTPNLGSRFSFTLPISTGKVERKQREEVSKVQNYLAMASDSEHLISDHLMSNHLMSNHLMSDHLMSDHLISDHLISDQNLSSPSMKAFKILIVDDEPVNLQVLVNHLSLHNYKITQAVNGLDAFTKICQGYRPDLILLDIMMPKMTGYEFCKKIRNKYLPNELPVVLLTAKNQISDLVAGFAAGANDYLTKPISKNELLARIKTHLQLAKINVAYGRFVPREFLQFLKRESILDVQLGDYVQKEMTVLFSDIRSFTSLSERMSPEENFNFINGYLSRVSPVIRNYNGFIDKYIGDAVMALFPEKADHALNAAIEMQKQVYLYNSHRHNSGYETIAIGIGLHKGSLILGTVGESQRMDTTVIADTVNLASRLESLTKIYGTEILISKPTLNYLDNRDSYHYRCLGRVKVKGKSQPVEIFEVYDANPEDLIAFKSGTTPRFEEAVAYYVEEDFAQAQQIFEELLQINHQDRVVELYIERCAKARLFGVSELDIVIT</sequence>
<dbReference type="GO" id="GO:0000155">
    <property type="term" value="F:phosphorelay sensor kinase activity"/>
    <property type="evidence" value="ECO:0007669"/>
    <property type="project" value="InterPro"/>
</dbReference>
<dbReference type="Gene3D" id="3.30.565.10">
    <property type="entry name" value="Histidine kinase-like ATPase, C-terminal domain"/>
    <property type="match status" value="1"/>
</dbReference>
<evidence type="ECO:0000256" key="3">
    <source>
        <dbReference type="ARBA" id="ARBA00012438"/>
    </source>
</evidence>
<dbReference type="CDD" id="cd07302">
    <property type="entry name" value="CHD"/>
    <property type="match status" value="1"/>
</dbReference>
<keyword evidence="11" id="KW-0472">Membrane</keyword>
<dbReference type="Pfam" id="PF00072">
    <property type="entry name" value="Response_reg"/>
    <property type="match status" value="1"/>
</dbReference>
<dbReference type="SMART" id="SM00388">
    <property type="entry name" value="HisKA"/>
    <property type="match status" value="1"/>
</dbReference>
<dbReference type="InterPro" id="IPR001054">
    <property type="entry name" value="A/G_cyclase"/>
</dbReference>
<dbReference type="Proteomes" id="UP000176944">
    <property type="component" value="Chromosome"/>
</dbReference>
<dbReference type="GO" id="GO:0009190">
    <property type="term" value="P:cyclic nucleotide biosynthetic process"/>
    <property type="evidence" value="ECO:0007669"/>
    <property type="project" value="InterPro"/>
</dbReference>
<dbReference type="SUPFAM" id="SSF47384">
    <property type="entry name" value="Homodimeric domain of signal transducing histidine kinase"/>
    <property type="match status" value="1"/>
</dbReference>
<dbReference type="CDD" id="cd17574">
    <property type="entry name" value="REC_OmpR"/>
    <property type="match status" value="1"/>
</dbReference>
<evidence type="ECO:0000256" key="2">
    <source>
        <dbReference type="ARBA" id="ARBA00006402"/>
    </source>
</evidence>
<evidence type="ECO:0000256" key="4">
    <source>
        <dbReference type="ARBA" id="ARBA00022553"/>
    </source>
</evidence>
<dbReference type="PANTHER" id="PTHR43047">
    <property type="entry name" value="TWO-COMPONENT HISTIDINE PROTEIN KINASE"/>
    <property type="match status" value="1"/>
</dbReference>
<dbReference type="PROSITE" id="PS50110">
    <property type="entry name" value="RESPONSE_REGULATORY"/>
    <property type="match status" value="1"/>
</dbReference>
<protein>
    <recommendedName>
        <fullName evidence="8">Circadian input-output histidine kinase CikA</fullName>
        <ecNumber evidence="3">2.7.13.3</ecNumber>
    </recommendedName>
</protein>
<feature type="transmembrane region" description="Helical" evidence="11">
    <location>
        <begin position="269"/>
        <end position="287"/>
    </location>
</feature>
<dbReference type="PANTHER" id="PTHR43047:SF72">
    <property type="entry name" value="OSMOSENSING HISTIDINE PROTEIN KINASE SLN1"/>
    <property type="match status" value="1"/>
</dbReference>
<keyword evidence="4 9" id="KW-0597">Phosphoprotein</keyword>
<dbReference type="Gene3D" id="1.10.287.130">
    <property type="match status" value="1"/>
</dbReference>
<dbReference type="InterPro" id="IPR004358">
    <property type="entry name" value="Sig_transdc_His_kin-like_C"/>
</dbReference>
<reference evidence="17" key="1">
    <citation type="submission" date="2016-10" db="EMBL/GenBank/DDBJ databases">
        <title>Comparative genomics uncovers the prolific and rare metabolic potential of the cyanobacterial genus Moorea.</title>
        <authorList>
            <person name="Leao T."/>
            <person name="Castelao G."/>
            <person name="Korobeynikov A."/>
            <person name="Monroe E.A."/>
            <person name="Podell S."/>
            <person name="Glukhov E."/>
            <person name="Allen E."/>
            <person name="Gerwick W.H."/>
            <person name="Gerwick L."/>
        </authorList>
    </citation>
    <scope>NUCLEOTIDE SEQUENCE [LARGE SCALE GENOMIC DNA]</scope>
    <source>
        <strain evidence="17">JHB</strain>
    </source>
</reference>
<evidence type="ECO:0000256" key="10">
    <source>
        <dbReference type="SAM" id="Coils"/>
    </source>
</evidence>
<keyword evidence="16" id="KW-0547">Nucleotide-binding</keyword>
<dbReference type="FunFam" id="3.30.565.10:FF:000010">
    <property type="entry name" value="Sensor histidine kinase RcsC"/>
    <property type="match status" value="1"/>
</dbReference>
<evidence type="ECO:0000259" key="15">
    <source>
        <dbReference type="PROSITE" id="PS50125"/>
    </source>
</evidence>
<keyword evidence="11" id="KW-1133">Transmembrane helix</keyword>
<evidence type="ECO:0000259" key="14">
    <source>
        <dbReference type="PROSITE" id="PS50110"/>
    </source>
</evidence>
<dbReference type="InterPro" id="IPR036890">
    <property type="entry name" value="HATPase_C_sf"/>
</dbReference>
<dbReference type="Gene3D" id="3.30.70.1230">
    <property type="entry name" value="Nucleotide cyclase"/>
    <property type="match status" value="1"/>
</dbReference>
<feature type="transmembrane region" description="Helical" evidence="11">
    <location>
        <begin position="232"/>
        <end position="249"/>
    </location>
</feature>
<gene>
    <name evidence="16" type="ORF">BJP36_17735</name>
</gene>
<dbReference type="SMART" id="SM00448">
    <property type="entry name" value="REC"/>
    <property type="match status" value="1"/>
</dbReference>
<dbReference type="PROSITE" id="PS50125">
    <property type="entry name" value="GUANYLATE_CYCLASE_2"/>
    <property type="match status" value="1"/>
</dbReference>
<dbReference type="Pfam" id="PF00211">
    <property type="entry name" value="Guanylate_cyc"/>
    <property type="match status" value="1"/>
</dbReference>
<evidence type="ECO:0000256" key="1">
    <source>
        <dbReference type="ARBA" id="ARBA00000085"/>
    </source>
</evidence>
<evidence type="ECO:0000256" key="8">
    <source>
        <dbReference type="ARBA" id="ARBA00074306"/>
    </source>
</evidence>
<dbReference type="EMBL" id="CP017708">
    <property type="protein sequence ID" value="AOY81479.1"/>
    <property type="molecule type" value="Genomic_DNA"/>
</dbReference>
<organism evidence="16 17">
    <name type="scientific">Moorena producens (strain JHB)</name>
    <dbReference type="NCBI Taxonomy" id="1454205"/>
    <lineage>
        <taxon>Bacteria</taxon>
        <taxon>Bacillati</taxon>
        <taxon>Cyanobacteriota</taxon>
        <taxon>Cyanophyceae</taxon>
        <taxon>Coleofasciculales</taxon>
        <taxon>Coleofasciculaceae</taxon>
        <taxon>Moorena</taxon>
    </lineage>
</organism>
<dbReference type="CDD" id="cd00082">
    <property type="entry name" value="HisKA"/>
    <property type="match status" value="1"/>
</dbReference>
<dbReference type="AlphaFoldDB" id="A0A1D9G1I3"/>
<comment type="similarity">
    <text evidence="2">In the N-terminal section; belongs to the phytochrome family.</text>
</comment>
<keyword evidence="11" id="KW-0812">Transmembrane</keyword>
<dbReference type="GO" id="GO:0005886">
    <property type="term" value="C:plasma membrane"/>
    <property type="evidence" value="ECO:0007669"/>
    <property type="project" value="TreeGrafter"/>
</dbReference>
<evidence type="ECO:0000256" key="7">
    <source>
        <dbReference type="ARBA" id="ARBA00023012"/>
    </source>
</evidence>
<dbReference type="InterPro" id="IPR011006">
    <property type="entry name" value="CheY-like_superfamily"/>
</dbReference>
<dbReference type="GO" id="GO:0004016">
    <property type="term" value="F:adenylate cyclase activity"/>
    <property type="evidence" value="ECO:0007669"/>
    <property type="project" value="UniProtKB-ARBA"/>
</dbReference>
<dbReference type="EC" id="2.7.13.3" evidence="3"/>
<keyword evidence="12" id="KW-0732">Signal</keyword>
<evidence type="ECO:0000259" key="13">
    <source>
        <dbReference type="PROSITE" id="PS50109"/>
    </source>
</evidence>
<dbReference type="CDD" id="cd16922">
    <property type="entry name" value="HATPase_EvgS-ArcB-TorS-like"/>
    <property type="match status" value="1"/>
</dbReference>
<feature type="domain" description="Response regulatory" evidence="14">
    <location>
        <begin position="730"/>
        <end position="847"/>
    </location>
</feature>
<dbReference type="PROSITE" id="PS50109">
    <property type="entry name" value="HIS_KIN"/>
    <property type="match status" value="1"/>
</dbReference>
<feature type="modified residue" description="4-aspartylphosphate" evidence="9">
    <location>
        <position position="780"/>
    </location>
</feature>
<dbReference type="SUPFAM" id="SSF55874">
    <property type="entry name" value="ATPase domain of HSP90 chaperone/DNA topoisomerase II/histidine kinase"/>
    <property type="match status" value="1"/>
</dbReference>
<feature type="transmembrane region" description="Helical" evidence="11">
    <location>
        <begin position="204"/>
        <end position="225"/>
    </location>
</feature>
<dbReference type="Pfam" id="PF00512">
    <property type="entry name" value="HisKA"/>
    <property type="match status" value="1"/>
</dbReference>
<feature type="transmembrane region" description="Helical" evidence="11">
    <location>
        <begin position="328"/>
        <end position="347"/>
    </location>
</feature>
<feature type="signal peptide" evidence="12">
    <location>
        <begin position="1"/>
        <end position="32"/>
    </location>
</feature>
<evidence type="ECO:0000256" key="11">
    <source>
        <dbReference type="SAM" id="Phobius"/>
    </source>
</evidence>
<dbReference type="GO" id="GO:0009927">
    <property type="term" value="F:histidine phosphotransfer kinase activity"/>
    <property type="evidence" value="ECO:0007669"/>
    <property type="project" value="TreeGrafter"/>
</dbReference>
<dbReference type="InterPro" id="IPR003661">
    <property type="entry name" value="HisK_dim/P_dom"/>
</dbReference>
<dbReference type="InterPro" id="IPR003594">
    <property type="entry name" value="HATPase_dom"/>
</dbReference>
<dbReference type="InterPro" id="IPR029787">
    <property type="entry name" value="Nucleotide_cyclase"/>
</dbReference>
<feature type="coiled-coil region" evidence="10">
    <location>
        <begin position="399"/>
        <end position="436"/>
    </location>
</feature>
<keyword evidence="16" id="KW-0067">ATP-binding</keyword>
<evidence type="ECO:0000256" key="9">
    <source>
        <dbReference type="PROSITE-ProRule" id="PRU00169"/>
    </source>
</evidence>
<keyword evidence="7" id="KW-0902">Two-component regulatory system</keyword>
<dbReference type="SUPFAM" id="SSF52172">
    <property type="entry name" value="CheY-like"/>
    <property type="match status" value="1"/>
</dbReference>
<dbReference type="InterPro" id="IPR036097">
    <property type="entry name" value="HisK_dim/P_sf"/>
</dbReference>
<evidence type="ECO:0000256" key="12">
    <source>
        <dbReference type="SAM" id="SignalP"/>
    </source>
</evidence>
<dbReference type="InterPro" id="IPR001789">
    <property type="entry name" value="Sig_transdc_resp-reg_receiver"/>
</dbReference>
<evidence type="ECO:0000256" key="6">
    <source>
        <dbReference type="ARBA" id="ARBA00022777"/>
    </source>
</evidence>
<feature type="transmembrane region" description="Helical" evidence="11">
    <location>
        <begin position="386"/>
        <end position="402"/>
    </location>
</feature>
<dbReference type="GO" id="GO:0005524">
    <property type="term" value="F:ATP binding"/>
    <property type="evidence" value="ECO:0007669"/>
    <property type="project" value="UniProtKB-KW"/>
</dbReference>
<feature type="transmembrane region" description="Helical" evidence="11">
    <location>
        <begin position="299"/>
        <end position="316"/>
    </location>
</feature>
<evidence type="ECO:0000313" key="16">
    <source>
        <dbReference type="EMBL" id="AOY81479.1"/>
    </source>
</evidence>
<feature type="domain" description="Guanylate cyclase" evidence="15">
    <location>
        <begin position="887"/>
        <end position="1013"/>
    </location>
</feature>
<dbReference type="InterPro" id="IPR005467">
    <property type="entry name" value="His_kinase_dom"/>
</dbReference>
<dbReference type="SMART" id="SM00044">
    <property type="entry name" value="CYCc"/>
    <property type="match status" value="1"/>
</dbReference>
<evidence type="ECO:0000256" key="5">
    <source>
        <dbReference type="ARBA" id="ARBA00022679"/>
    </source>
</evidence>
<evidence type="ECO:0000313" key="17">
    <source>
        <dbReference type="Proteomes" id="UP000176944"/>
    </source>
</evidence>
<proteinExistence type="inferred from homology"/>
<comment type="catalytic activity">
    <reaction evidence="1">
        <text>ATP + protein L-histidine = ADP + protein N-phospho-L-histidine.</text>
        <dbReference type="EC" id="2.7.13.3"/>
    </reaction>
</comment>
<dbReference type="PRINTS" id="PR00344">
    <property type="entry name" value="BCTRLSENSOR"/>
</dbReference>
<feature type="chain" id="PRO_5009441760" description="Circadian input-output histidine kinase CikA" evidence="12">
    <location>
        <begin position="33"/>
        <end position="1135"/>
    </location>
</feature>
<dbReference type="InterPro" id="IPR011623">
    <property type="entry name" value="7TMR_DISM_rcpt_extracell_dom1"/>
</dbReference>
<accession>A0A1D9G1I3</accession>
<dbReference type="SUPFAM" id="SSF55073">
    <property type="entry name" value="Nucleotide cyclase"/>
    <property type="match status" value="1"/>
</dbReference>
<dbReference type="Pfam" id="PF07695">
    <property type="entry name" value="7TMR-DISM_7TM"/>
    <property type="match status" value="1"/>
</dbReference>
<keyword evidence="10" id="KW-0175">Coiled coil</keyword>
<dbReference type="Pfam" id="PF02518">
    <property type="entry name" value="HATPase_c"/>
    <property type="match status" value="1"/>
</dbReference>
<keyword evidence="5" id="KW-0808">Transferase</keyword>